<dbReference type="Gene3D" id="2.60.120.620">
    <property type="entry name" value="q2cbj1_9rhob like domain"/>
    <property type="match status" value="1"/>
</dbReference>
<evidence type="ECO:0000313" key="1">
    <source>
        <dbReference type="EMBL" id="ABI98994.1"/>
    </source>
</evidence>
<organismHost>
    <name type="scientific">Odocoileus hemionus</name>
    <name type="common">Mule deer</name>
    <name type="synonym">Cervus hemionus</name>
    <dbReference type="NCBI Taxonomy" id="9872"/>
</organismHost>
<dbReference type="Proteomes" id="UP000162522">
    <property type="component" value="Segment"/>
</dbReference>
<reference evidence="1 2" key="1">
    <citation type="journal article" date="2005" name="J. Virol.">
        <title>Genome of deerpox virus.</title>
        <authorList>
            <person name="Afonso C.L."/>
            <person name="Delhon G."/>
            <person name="Tulman E.R."/>
            <person name="Lu Z."/>
            <person name="Zsak A."/>
            <person name="Becerra V.M."/>
            <person name="Zsak L."/>
            <person name="Kutish G.F."/>
            <person name="Rock D.L."/>
        </authorList>
    </citation>
    <scope>NUCLEOTIDE SEQUENCE [LARGE SCALE GENOMIC DNA]</scope>
    <source>
        <strain evidence="1">W-1170-84</strain>
    </source>
</reference>
<name>Q08FH3_DPV84</name>
<evidence type="ECO:0008006" key="3">
    <source>
        <dbReference type="Google" id="ProtNLM"/>
    </source>
</evidence>
<organism evidence="1 2">
    <name type="scientific">Deerpox virus (strain W-1170-84)</name>
    <name type="common">DPV</name>
    <dbReference type="NCBI Taxonomy" id="305676"/>
    <lineage>
        <taxon>Viruses</taxon>
        <taxon>Varidnaviria</taxon>
        <taxon>Bamfordvirae</taxon>
        <taxon>Nucleocytoviricota</taxon>
        <taxon>Pokkesviricetes</taxon>
        <taxon>Chitovirales</taxon>
        <taxon>Poxviridae</taxon>
        <taxon>Chordopoxvirinae</taxon>
        <taxon>Cervidpoxvirus</taxon>
        <taxon>Cervidpoxvirus muledeerpox</taxon>
        <taxon>Mule deerpox virus</taxon>
    </lineage>
</organism>
<sequence length="355" mass="42020">MYINNNLDKITVNIFKNSCFSDILDSLSDIIKSNDDGWDHSKIYNVYEEGEHIDIYKRKSKQFIIENNDIIEYIRHTLLNEFSNNKIIEKIIVDKHITFVKYDCGDYFDNHTDFVQLRSQDCAEYHLILYVQKPKNGGKTKIFLNDDTSISTKENVLFDKTLVHKSTPVKEGIKIVALINVIIKYKIADDILFTIPYLDRLITFHKSESNKDLCYCYIIINNHLAEVDNFGIILDRSGRCLLVNLYSKVIKKRIVDESFDDMCMEVAFNYQDIKEYFYYLRNEDNKNIAWNTLSKVNKEMWYPINNNDYTFLEEIVKNVTDKMINENIDYYVLSGDCNSEIHYINFKIIKCYFSI</sequence>
<gene>
    <name evidence="1" type="ORF">DpV84gp007</name>
</gene>
<protein>
    <recommendedName>
        <fullName evidence="3">Fe2OG dioxygenase domain-containing protein</fullName>
    </recommendedName>
</protein>
<evidence type="ECO:0000313" key="2">
    <source>
        <dbReference type="Proteomes" id="UP000162522"/>
    </source>
</evidence>
<dbReference type="PIRSF" id="PIRSF003698">
    <property type="entry name" value="VAC_C10L"/>
    <property type="match status" value="1"/>
</dbReference>
<proteinExistence type="predicted"/>
<accession>Q08FH3</accession>
<dbReference type="EMBL" id="AY689437">
    <property type="protein sequence ID" value="ABI98994.1"/>
    <property type="molecule type" value="Genomic_DNA"/>
</dbReference>
<dbReference type="Pfam" id="PF03336">
    <property type="entry name" value="Pox_C4_C10"/>
    <property type="match status" value="1"/>
</dbReference>
<dbReference type="InterPro" id="IPR005004">
    <property type="entry name" value="Poxvirus_C4/C10"/>
</dbReference>